<dbReference type="CDD" id="cd01948">
    <property type="entry name" value="EAL"/>
    <property type="match status" value="1"/>
</dbReference>
<dbReference type="EMBL" id="CP016268">
    <property type="protein sequence ID" value="ANO50885.1"/>
    <property type="molecule type" value="Genomic_DNA"/>
</dbReference>
<dbReference type="SUPFAM" id="SSF141868">
    <property type="entry name" value="EAL domain-like"/>
    <property type="match status" value="1"/>
</dbReference>
<evidence type="ECO:0008006" key="6">
    <source>
        <dbReference type="Google" id="ProtNLM"/>
    </source>
</evidence>
<evidence type="ECO:0000313" key="5">
    <source>
        <dbReference type="Proteomes" id="UP000092695"/>
    </source>
</evidence>
<reference evidence="4 5" key="1">
    <citation type="submission" date="2016-06" db="EMBL/GenBank/DDBJ databases">
        <title>Complete genome sequence of a deep-branching marine Gamma Proteobacterium Woeseia oceani type strain XK5.</title>
        <authorList>
            <person name="Mu D."/>
            <person name="Du Z."/>
        </authorList>
    </citation>
    <scope>NUCLEOTIDE SEQUENCE [LARGE SCALE GENOMIC DNA]</scope>
    <source>
        <strain evidence="4 5">XK5</strain>
    </source>
</reference>
<protein>
    <recommendedName>
        <fullName evidence="6">Diguanylate cyclase</fullName>
    </recommendedName>
</protein>
<dbReference type="AlphaFoldDB" id="A0A193LEC9"/>
<dbReference type="Proteomes" id="UP000092695">
    <property type="component" value="Chromosome"/>
</dbReference>
<keyword evidence="1" id="KW-0175">Coiled coil</keyword>
<feature type="domain" description="EAL" evidence="2">
    <location>
        <begin position="443"/>
        <end position="692"/>
    </location>
</feature>
<proteinExistence type="predicted"/>
<dbReference type="InterPro" id="IPR050706">
    <property type="entry name" value="Cyclic-di-GMP_PDE-like"/>
</dbReference>
<dbReference type="PROSITE" id="PS50887">
    <property type="entry name" value="GGDEF"/>
    <property type="match status" value="1"/>
</dbReference>
<dbReference type="RefSeq" id="WP_068614359.1">
    <property type="nucleotide sequence ID" value="NZ_CP016268.1"/>
</dbReference>
<dbReference type="Gene3D" id="3.40.50.2300">
    <property type="match status" value="1"/>
</dbReference>
<dbReference type="SUPFAM" id="SSF52172">
    <property type="entry name" value="CheY-like"/>
    <property type="match status" value="1"/>
</dbReference>
<dbReference type="PANTHER" id="PTHR33121">
    <property type="entry name" value="CYCLIC DI-GMP PHOSPHODIESTERASE PDEF"/>
    <property type="match status" value="1"/>
</dbReference>
<keyword evidence="5" id="KW-1185">Reference proteome</keyword>
<dbReference type="OrthoDB" id="7052318at2"/>
<dbReference type="Pfam" id="PF00990">
    <property type="entry name" value="GGDEF"/>
    <property type="match status" value="1"/>
</dbReference>
<evidence type="ECO:0000313" key="4">
    <source>
        <dbReference type="EMBL" id="ANO50885.1"/>
    </source>
</evidence>
<accession>A0A193LEC9</accession>
<dbReference type="InterPro" id="IPR043128">
    <property type="entry name" value="Rev_trsase/Diguanyl_cyclase"/>
</dbReference>
<dbReference type="KEGG" id="woc:BA177_06395"/>
<dbReference type="InterPro" id="IPR035965">
    <property type="entry name" value="PAS-like_dom_sf"/>
</dbReference>
<evidence type="ECO:0000259" key="2">
    <source>
        <dbReference type="PROSITE" id="PS50883"/>
    </source>
</evidence>
<dbReference type="Gene3D" id="3.30.70.270">
    <property type="match status" value="1"/>
</dbReference>
<dbReference type="PANTHER" id="PTHR33121:SF23">
    <property type="entry name" value="CYCLIC DI-GMP PHOSPHODIESTERASE PDEB"/>
    <property type="match status" value="1"/>
</dbReference>
<dbReference type="GO" id="GO:0071111">
    <property type="term" value="F:cyclic-guanylate-specific phosphodiesterase activity"/>
    <property type="evidence" value="ECO:0007669"/>
    <property type="project" value="InterPro"/>
</dbReference>
<dbReference type="STRING" id="1548547.BA177_06395"/>
<evidence type="ECO:0000256" key="1">
    <source>
        <dbReference type="SAM" id="Coils"/>
    </source>
</evidence>
<dbReference type="SMART" id="SM00267">
    <property type="entry name" value="GGDEF"/>
    <property type="match status" value="1"/>
</dbReference>
<dbReference type="InterPro" id="IPR035919">
    <property type="entry name" value="EAL_sf"/>
</dbReference>
<dbReference type="PROSITE" id="PS50883">
    <property type="entry name" value="EAL"/>
    <property type="match status" value="1"/>
</dbReference>
<dbReference type="InterPro" id="IPR000160">
    <property type="entry name" value="GGDEF_dom"/>
</dbReference>
<evidence type="ECO:0000259" key="3">
    <source>
        <dbReference type="PROSITE" id="PS50887"/>
    </source>
</evidence>
<dbReference type="SUPFAM" id="SSF55073">
    <property type="entry name" value="Nucleotide cyclase"/>
    <property type="match status" value="1"/>
</dbReference>
<feature type="domain" description="GGDEF" evidence="3">
    <location>
        <begin position="299"/>
        <end position="432"/>
    </location>
</feature>
<feature type="coiled-coil region" evidence="1">
    <location>
        <begin position="125"/>
        <end position="152"/>
    </location>
</feature>
<dbReference type="SUPFAM" id="SSF55785">
    <property type="entry name" value="PYP-like sensor domain (PAS domain)"/>
    <property type="match status" value="1"/>
</dbReference>
<dbReference type="NCBIfam" id="TIGR00254">
    <property type="entry name" value="GGDEF"/>
    <property type="match status" value="1"/>
</dbReference>
<name>A0A193LEC9_9GAMM</name>
<organism evidence="4 5">
    <name type="scientific">Woeseia oceani</name>
    <dbReference type="NCBI Taxonomy" id="1548547"/>
    <lineage>
        <taxon>Bacteria</taxon>
        <taxon>Pseudomonadati</taxon>
        <taxon>Pseudomonadota</taxon>
        <taxon>Gammaproteobacteria</taxon>
        <taxon>Woeseiales</taxon>
        <taxon>Woeseiaceae</taxon>
        <taxon>Woeseia</taxon>
    </lineage>
</organism>
<dbReference type="Pfam" id="PF00563">
    <property type="entry name" value="EAL"/>
    <property type="match status" value="1"/>
</dbReference>
<dbReference type="InterPro" id="IPR011006">
    <property type="entry name" value="CheY-like_superfamily"/>
</dbReference>
<dbReference type="Gene3D" id="3.20.20.450">
    <property type="entry name" value="EAL domain"/>
    <property type="match status" value="1"/>
</dbReference>
<dbReference type="InterPro" id="IPR029787">
    <property type="entry name" value="Nucleotide_cyclase"/>
</dbReference>
<dbReference type="InterPro" id="IPR001633">
    <property type="entry name" value="EAL_dom"/>
</dbReference>
<gene>
    <name evidence="4" type="ORF">BA177_06395</name>
</gene>
<sequence length="699" mass="78398">MNQNHGISVAVLTRNQEDVECVNVTLRSSGHAAHCEWAADPSQLDKILSENKTELIILFQDSYPDEVRQVVRQKDSYHPELPVIAVQAEPDEAAIQAAMKDGARDLVSTNHRTRWLAIMERELRALRLERALNSTVNAANEYKRQLHQYMERSESAIAYAQDGIITSVNSAWVELFKAANEDDVAGLPLMDSFEAESHAAIKGALVATMKGKWPAEDQLDVKAHTANGESTKLALCFQLVEFEDGPHVQIEIAQRPAAVEEPTKLVHDALQRDPTTLFYHRQQFLERMQKRSANKPSSGMYVLACIQPDHFSTVQNDVGILASEDILAQLAEQIRLRLHPRDFAGRFEGTMLMVLLERGSEQDAQAWGQQLVDYIREFPFDIANQTIHLTCTVGICAISGIFNSLEEQIAAVITAKREGRSAGGNRVCLSDTDNEDTRLRRFDAIWVKHIRSALMENRFRVAHLPIAGLRSEAGPMFDMLVRMLDEQGNSVLPSEFLPAAERNNLMKTIDRWIITASMDFCLEEKAERVFIRLSRQSLKDPSLAEWVTQELGKRDLPANRICLQISERDAALHIKLAQTLASDIRAAGIGFALAHCGIERNRVQILDLLKPDFIKIDGELMHSLTSDTEMQENVRRLAAAAEERRILTIAERVENANAMAVLFQLGVHFMQGHYVHEPEVVLAEAPRVAAKSYDALING</sequence>
<dbReference type="Gene3D" id="3.30.450.20">
    <property type="entry name" value="PAS domain"/>
    <property type="match status" value="1"/>
</dbReference>
<dbReference type="SMART" id="SM00052">
    <property type="entry name" value="EAL"/>
    <property type="match status" value="1"/>
</dbReference>